<dbReference type="RefSeq" id="WP_182662957.1">
    <property type="nucleotide sequence ID" value="NZ_VKHS01000195.1"/>
</dbReference>
<accession>A0A7W3T2X2</accession>
<proteinExistence type="predicted"/>
<dbReference type="GO" id="GO:0017000">
    <property type="term" value="P:antibiotic biosynthetic process"/>
    <property type="evidence" value="ECO:0007669"/>
    <property type="project" value="UniProtKB-ARBA"/>
</dbReference>
<sequence length="257" mass="26334">MSPEPTAPGPHTTLRTGVVWELLEEAMERRVAATGRSELTVLDAGGGSGSLAVRVAAGGHRVTVVDPSPDALFALRRRAAEEGVAERIRGVQGDTGDLLEVAGDGYDLVLCHGVLEYVEDPAAGMRAIARALAPGGIAGVLVAGMGGAVLARALGGRFAEARALFSDTSPEPDPVPGGAVPHRFTEPELTGLAETAGLVPTAVHGVRIFADLVPGALVDSEPDALRELSRLEREAASHPAFRAVAAHLHLLAANPAA</sequence>
<dbReference type="SUPFAM" id="SSF53335">
    <property type="entry name" value="S-adenosyl-L-methionine-dependent methyltransferases"/>
    <property type="match status" value="1"/>
</dbReference>
<dbReference type="Pfam" id="PF08242">
    <property type="entry name" value="Methyltransf_12"/>
    <property type="match status" value="1"/>
</dbReference>
<dbReference type="CDD" id="cd02440">
    <property type="entry name" value="AdoMet_MTases"/>
    <property type="match status" value="1"/>
</dbReference>
<dbReference type="AlphaFoldDB" id="A0A7W3T2X2"/>
<reference evidence="3" key="1">
    <citation type="submission" date="2019-10" db="EMBL/GenBank/DDBJ databases">
        <title>Streptomyces sp. nov., a novel actinobacterium isolated from alkaline environment.</title>
        <authorList>
            <person name="Golinska P."/>
        </authorList>
    </citation>
    <scope>NUCLEOTIDE SEQUENCE [LARGE SCALE GENOMIC DNA]</scope>
    <source>
        <strain evidence="3">DSM 42108</strain>
    </source>
</reference>
<evidence type="ECO:0000313" key="3">
    <source>
        <dbReference type="Proteomes" id="UP000530234"/>
    </source>
</evidence>
<dbReference type="Proteomes" id="UP000530234">
    <property type="component" value="Unassembled WGS sequence"/>
</dbReference>
<organism evidence="2 3">
    <name type="scientific">Streptomyces calidiresistens</name>
    <dbReference type="NCBI Taxonomy" id="1485586"/>
    <lineage>
        <taxon>Bacteria</taxon>
        <taxon>Bacillati</taxon>
        <taxon>Actinomycetota</taxon>
        <taxon>Actinomycetes</taxon>
        <taxon>Kitasatosporales</taxon>
        <taxon>Streptomycetaceae</taxon>
        <taxon>Streptomyces</taxon>
    </lineage>
</organism>
<dbReference type="InterPro" id="IPR029063">
    <property type="entry name" value="SAM-dependent_MTases_sf"/>
</dbReference>
<evidence type="ECO:0000313" key="2">
    <source>
        <dbReference type="EMBL" id="MBB0229960.1"/>
    </source>
</evidence>
<feature type="domain" description="Methyltransferase type 12" evidence="1">
    <location>
        <begin position="42"/>
        <end position="137"/>
    </location>
</feature>
<protein>
    <submittedName>
        <fullName evidence="2">Methyltransferase domain-containing protein</fullName>
    </submittedName>
</protein>
<dbReference type="EMBL" id="VKHS01000195">
    <property type="protein sequence ID" value="MBB0229960.1"/>
    <property type="molecule type" value="Genomic_DNA"/>
</dbReference>
<evidence type="ECO:0000259" key="1">
    <source>
        <dbReference type="Pfam" id="PF08242"/>
    </source>
</evidence>
<dbReference type="Gene3D" id="3.40.50.150">
    <property type="entry name" value="Vaccinia Virus protein VP39"/>
    <property type="match status" value="1"/>
</dbReference>
<keyword evidence="2" id="KW-0489">Methyltransferase</keyword>
<keyword evidence="2" id="KW-0808">Transferase</keyword>
<dbReference type="GO" id="GO:0008168">
    <property type="term" value="F:methyltransferase activity"/>
    <property type="evidence" value="ECO:0007669"/>
    <property type="project" value="UniProtKB-KW"/>
</dbReference>
<dbReference type="PANTHER" id="PTHR43861">
    <property type="entry name" value="TRANS-ACONITATE 2-METHYLTRANSFERASE-RELATED"/>
    <property type="match status" value="1"/>
</dbReference>
<keyword evidence="3" id="KW-1185">Reference proteome</keyword>
<name>A0A7W3T2X2_9ACTN</name>
<gene>
    <name evidence="2" type="ORF">FOE67_10625</name>
</gene>
<dbReference type="GO" id="GO:0032259">
    <property type="term" value="P:methylation"/>
    <property type="evidence" value="ECO:0007669"/>
    <property type="project" value="UniProtKB-KW"/>
</dbReference>
<comment type="caution">
    <text evidence="2">The sequence shown here is derived from an EMBL/GenBank/DDBJ whole genome shotgun (WGS) entry which is preliminary data.</text>
</comment>
<dbReference type="InterPro" id="IPR013217">
    <property type="entry name" value="Methyltransf_12"/>
</dbReference>